<dbReference type="PANTHER" id="PTHR43818">
    <property type="entry name" value="BCDNA.GH03377"/>
    <property type="match status" value="1"/>
</dbReference>
<dbReference type="InterPro" id="IPR000683">
    <property type="entry name" value="Gfo/Idh/MocA-like_OxRdtase_N"/>
</dbReference>
<dbReference type="InterPro" id="IPR006311">
    <property type="entry name" value="TAT_signal"/>
</dbReference>
<dbReference type="Proteomes" id="UP000006222">
    <property type="component" value="Unassembled WGS sequence"/>
</dbReference>
<evidence type="ECO:0000313" key="3">
    <source>
        <dbReference type="EMBL" id="EGF27091.1"/>
    </source>
</evidence>
<dbReference type="PROSITE" id="PS51318">
    <property type="entry name" value="TAT"/>
    <property type="match status" value="1"/>
</dbReference>
<accession>F2ATB4</accession>
<gene>
    <name evidence="3" type="ORF">RBWH47_00275</name>
</gene>
<dbReference type="AlphaFoldDB" id="F2ATB4"/>
<feature type="domain" description="Gfo/Idh/MocA-like oxidoreductase N-terminal" evidence="2">
    <location>
        <begin position="108"/>
        <end position="240"/>
    </location>
</feature>
<comment type="caution">
    <text evidence="3">The sequence shown here is derived from an EMBL/GenBank/DDBJ whole genome shotgun (WGS) entry which is preliminary data.</text>
</comment>
<sequence length="502" mass="55097">MPDPHLLTRWLIVENEPVFSVLVVVPALFSDLTRTSRLPRAPFNTFCYRKSLMPQPKPPVSKEASRTIDASRRSFLKDSGLIAGTTLAGSTLAGVSIPNAHAAGDDVIRFVVIGCGGRGTGAAANIMSTKGNVKLVAVADAFGDKAEGTIKGLTRKFGDKVAVPPENVFTGLDGYKAAIDVDCDLVVIATPPGFKPQQFEYAVNKGRHIFMEKPVATDAPGVKRVLKAVEESKKKDLMVGIGLQRRHEPHYMQCIERIHDGAIGDVLSQQVYWNGGGIWYRNKSEDQSEMAFQCNNWYHFNWICGDQICEQHIHNLDVGCWVKGEYPVECNGMGGREQRMGGDATKSQIFDHTFCEFTFADGSKMHSQGRHLAGGWNHVGEFAIGSKGSANPSGQIMGENEWSFEGKRLNGHQQEQHDLIEALMRGEIYNEGEYGAKSTFCAILGREACYSGKIVKWDDLMEKGKDLCPGIDEYTLESTPPTLPGENGEYPTPTPGKYSPFA</sequence>
<evidence type="ECO:0000259" key="2">
    <source>
        <dbReference type="Pfam" id="PF01408"/>
    </source>
</evidence>
<dbReference type="Gene3D" id="3.30.360.10">
    <property type="entry name" value="Dihydrodipicolinate Reductase, domain 2"/>
    <property type="match status" value="1"/>
</dbReference>
<dbReference type="PATRIC" id="fig|991778.3.peg.3140"/>
<dbReference type="InterPro" id="IPR036291">
    <property type="entry name" value="NAD(P)-bd_dom_sf"/>
</dbReference>
<dbReference type="InterPro" id="IPR050463">
    <property type="entry name" value="Gfo/Idh/MocA_oxidrdct_glycsds"/>
</dbReference>
<dbReference type="SUPFAM" id="SSF51735">
    <property type="entry name" value="NAD(P)-binding Rossmann-fold domains"/>
    <property type="match status" value="1"/>
</dbReference>
<dbReference type="RefSeq" id="WP_007326875.1">
    <property type="nucleotide sequence ID" value="NZ_AFAR01000163.1"/>
</dbReference>
<dbReference type="Gene3D" id="3.40.50.720">
    <property type="entry name" value="NAD(P)-binding Rossmann-like Domain"/>
    <property type="match status" value="1"/>
</dbReference>
<evidence type="ECO:0000256" key="1">
    <source>
        <dbReference type="SAM" id="MobiDB-lite"/>
    </source>
</evidence>
<dbReference type="Pfam" id="PF01408">
    <property type="entry name" value="GFO_IDH_MocA"/>
    <property type="match status" value="1"/>
</dbReference>
<dbReference type="GO" id="GO:0000166">
    <property type="term" value="F:nucleotide binding"/>
    <property type="evidence" value="ECO:0007669"/>
    <property type="project" value="InterPro"/>
</dbReference>
<dbReference type="PANTHER" id="PTHR43818:SF5">
    <property type="entry name" value="OXIDOREDUCTASE FAMILY PROTEIN"/>
    <property type="match status" value="1"/>
</dbReference>
<protein>
    <submittedName>
        <fullName evidence="3">Oxidoreductase domain protein</fullName>
    </submittedName>
</protein>
<reference evidence="3 4" key="1">
    <citation type="journal article" date="2013" name="Mar. Genomics">
        <title>Expression of sulfatases in Rhodopirellula baltica and the diversity of sulfatases in the genus Rhodopirellula.</title>
        <authorList>
            <person name="Wegner C.E."/>
            <person name="Richter-Heitmann T."/>
            <person name="Klindworth A."/>
            <person name="Klockow C."/>
            <person name="Richter M."/>
            <person name="Achstetter T."/>
            <person name="Glockner F.O."/>
            <person name="Harder J."/>
        </authorList>
    </citation>
    <scope>NUCLEOTIDE SEQUENCE [LARGE SCALE GENOMIC DNA]</scope>
    <source>
        <strain evidence="3 4">WH47</strain>
    </source>
</reference>
<proteinExistence type="predicted"/>
<organism evidence="3 4">
    <name type="scientific">Rhodopirellula baltica WH47</name>
    <dbReference type="NCBI Taxonomy" id="991778"/>
    <lineage>
        <taxon>Bacteria</taxon>
        <taxon>Pseudomonadati</taxon>
        <taxon>Planctomycetota</taxon>
        <taxon>Planctomycetia</taxon>
        <taxon>Pirellulales</taxon>
        <taxon>Pirellulaceae</taxon>
        <taxon>Rhodopirellula</taxon>
    </lineage>
</organism>
<feature type="region of interest" description="Disordered" evidence="1">
    <location>
        <begin position="474"/>
        <end position="502"/>
    </location>
</feature>
<dbReference type="EMBL" id="AFAR01000163">
    <property type="protein sequence ID" value="EGF27091.1"/>
    <property type="molecule type" value="Genomic_DNA"/>
</dbReference>
<dbReference type="SUPFAM" id="SSF55347">
    <property type="entry name" value="Glyceraldehyde-3-phosphate dehydrogenase-like, C-terminal domain"/>
    <property type="match status" value="1"/>
</dbReference>
<name>F2ATB4_RHOBT</name>
<evidence type="ECO:0000313" key="4">
    <source>
        <dbReference type="Proteomes" id="UP000006222"/>
    </source>
</evidence>